<dbReference type="Proteomes" id="UP000886381">
    <property type="component" value="Unassembled WGS sequence"/>
</dbReference>
<sequence>MGGETEFQEVIKKMLKRLETELRFYGAFGKKLEVEIQFPDPEKKKEGWIHVKDGGGYVVV</sequence>
<accession>A0A7V0LUC9</accession>
<proteinExistence type="predicted"/>
<dbReference type="AlphaFoldDB" id="A0A7V0LUC9"/>
<comment type="caution">
    <text evidence="1">The sequence shown here is derived from an EMBL/GenBank/DDBJ whole genome shotgun (WGS) entry which is preliminary data.</text>
</comment>
<reference evidence="1" key="1">
    <citation type="journal article" date="2020" name="mSystems">
        <title>Genome- and Community-Level Interaction Insights into Carbon Utilization and Element Cycling Functions of Hydrothermarchaeota in Hydrothermal Sediment.</title>
        <authorList>
            <person name="Zhou Z."/>
            <person name="Liu Y."/>
            <person name="Xu W."/>
            <person name="Pan J."/>
            <person name="Luo Z.H."/>
            <person name="Li M."/>
        </authorList>
    </citation>
    <scope>NUCLEOTIDE SEQUENCE [LARGE SCALE GENOMIC DNA]</scope>
    <source>
        <strain evidence="1">HyVt-28</strain>
    </source>
</reference>
<gene>
    <name evidence="1" type="ORF">ENH14_01805</name>
</gene>
<evidence type="ECO:0000313" key="1">
    <source>
        <dbReference type="EMBL" id="HDL60169.1"/>
    </source>
</evidence>
<name>A0A7V0LUC9_UNCW3</name>
<organism evidence="1">
    <name type="scientific">candidate division WOR-3 bacterium</name>
    <dbReference type="NCBI Taxonomy" id="2052148"/>
    <lineage>
        <taxon>Bacteria</taxon>
        <taxon>Bacteria division WOR-3</taxon>
    </lineage>
</organism>
<dbReference type="EMBL" id="DRDR01000080">
    <property type="protein sequence ID" value="HDL60169.1"/>
    <property type="molecule type" value="Genomic_DNA"/>
</dbReference>
<protein>
    <submittedName>
        <fullName evidence="1">Uncharacterized protein</fullName>
    </submittedName>
</protein>